<dbReference type="Gene3D" id="3.20.20.150">
    <property type="entry name" value="Divalent-metal-dependent TIM barrel enzymes"/>
    <property type="match status" value="1"/>
</dbReference>
<sequence length="321" mass="35527">MSFDTVIPRRDALKGLAAASLVNPFTAAQAATPVVGDGAKPFSIHIFSKCLQFLNWTELAAVTADLGLDGVDLTVRPDGHVEPGRVKEDLPKAVEALRKRGIQCPMMTTKITKASDAETRTLLETAGKQGIRYYRMDWLSYPNDQSIPAAMKQFERQLADLAKLNQQLNVIGAYQNHDGTRFGSAIWDVAQVLSTVNSPAMGSQYDIRHAMVEGGNSWPLGLRLIQPHIRILAIKDFVWEKVNGQWKVINVPLGQGMVDFPAFFKLVKQYNLQVPLSFHVEHPLGGAQEGHRTISIPREEVYKAISKDLVVLRGYLKEAGL</sequence>
<dbReference type="InterPro" id="IPR006311">
    <property type="entry name" value="TAT_signal"/>
</dbReference>
<protein>
    <submittedName>
        <fullName evidence="2">Sugar phosphate isomerase/epimerase</fullName>
    </submittedName>
</protein>
<dbReference type="InterPro" id="IPR050312">
    <property type="entry name" value="IolE/XylAMocC-like"/>
</dbReference>
<dbReference type="RefSeq" id="WP_345248614.1">
    <property type="nucleotide sequence ID" value="NZ_BAABHD010000082.1"/>
</dbReference>
<organism evidence="2 3">
    <name type="scientific">Nibrella saemangeumensis</name>
    <dbReference type="NCBI Taxonomy" id="1084526"/>
    <lineage>
        <taxon>Bacteria</taxon>
        <taxon>Pseudomonadati</taxon>
        <taxon>Bacteroidota</taxon>
        <taxon>Cytophagia</taxon>
        <taxon>Cytophagales</taxon>
        <taxon>Spirosomataceae</taxon>
        <taxon>Nibrella</taxon>
    </lineage>
</organism>
<dbReference type="Pfam" id="PF01261">
    <property type="entry name" value="AP_endonuc_2"/>
    <property type="match status" value="1"/>
</dbReference>
<feature type="domain" description="Xylose isomerase-like TIM barrel" evidence="1">
    <location>
        <begin position="62"/>
        <end position="292"/>
    </location>
</feature>
<accession>A0ABP8NMF0</accession>
<reference evidence="3" key="1">
    <citation type="journal article" date="2019" name="Int. J. Syst. Evol. Microbiol.">
        <title>The Global Catalogue of Microorganisms (GCM) 10K type strain sequencing project: providing services to taxonomists for standard genome sequencing and annotation.</title>
        <authorList>
            <consortium name="The Broad Institute Genomics Platform"/>
            <consortium name="The Broad Institute Genome Sequencing Center for Infectious Disease"/>
            <person name="Wu L."/>
            <person name="Ma J."/>
        </authorList>
    </citation>
    <scope>NUCLEOTIDE SEQUENCE [LARGE SCALE GENOMIC DNA]</scope>
    <source>
        <strain evidence="3">JCM 17927</strain>
    </source>
</reference>
<dbReference type="Proteomes" id="UP001501175">
    <property type="component" value="Unassembled WGS sequence"/>
</dbReference>
<keyword evidence="2" id="KW-0413">Isomerase</keyword>
<evidence type="ECO:0000313" key="2">
    <source>
        <dbReference type="EMBL" id="GAA4467751.1"/>
    </source>
</evidence>
<dbReference type="EMBL" id="BAABHD010000082">
    <property type="protein sequence ID" value="GAA4467751.1"/>
    <property type="molecule type" value="Genomic_DNA"/>
</dbReference>
<name>A0ABP8NMF0_9BACT</name>
<proteinExistence type="predicted"/>
<dbReference type="SUPFAM" id="SSF51658">
    <property type="entry name" value="Xylose isomerase-like"/>
    <property type="match status" value="1"/>
</dbReference>
<dbReference type="InterPro" id="IPR013022">
    <property type="entry name" value="Xyl_isomerase-like_TIM-brl"/>
</dbReference>
<dbReference type="PROSITE" id="PS51318">
    <property type="entry name" value="TAT"/>
    <property type="match status" value="1"/>
</dbReference>
<gene>
    <name evidence="2" type="ORF">GCM10023189_51970</name>
</gene>
<evidence type="ECO:0000313" key="3">
    <source>
        <dbReference type="Proteomes" id="UP001501175"/>
    </source>
</evidence>
<dbReference type="InterPro" id="IPR036237">
    <property type="entry name" value="Xyl_isomerase-like_sf"/>
</dbReference>
<dbReference type="PANTHER" id="PTHR12110:SF53">
    <property type="entry name" value="BLR5974 PROTEIN"/>
    <property type="match status" value="1"/>
</dbReference>
<keyword evidence="3" id="KW-1185">Reference proteome</keyword>
<dbReference type="PANTHER" id="PTHR12110">
    <property type="entry name" value="HYDROXYPYRUVATE ISOMERASE"/>
    <property type="match status" value="1"/>
</dbReference>
<comment type="caution">
    <text evidence="2">The sequence shown here is derived from an EMBL/GenBank/DDBJ whole genome shotgun (WGS) entry which is preliminary data.</text>
</comment>
<dbReference type="GO" id="GO:0016853">
    <property type="term" value="F:isomerase activity"/>
    <property type="evidence" value="ECO:0007669"/>
    <property type="project" value="UniProtKB-KW"/>
</dbReference>
<evidence type="ECO:0000259" key="1">
    <source>
        <dbReference type="Pfam" id="PF01261"/>
    </source>
</evidence>